<feature type="region of interest" description="Disordered" evidence="1">
    <location>
        <begin position="129"/>
        <end position="207"/>
    </location>
</feature>
<feature type="region of interest" description="Disordered" evidence="1">
    <location>
        <begin position="402"/>
        <end position="421"/>
    </location>
</feature>
<feature type="compositionally biased region" description="Low complexity" evidence="1">
    <location>
        <begin position="1010"/>
        <end position="1024"/>
    </location>
</feature>
<feature type="region of interest" description="Disordered" evidence="1">
    <location>
        <begin position="903"/>
        <end position="1035"/>
    </location>
</feature>
<comment type="caution">
    <text evidence="3">The sequence shown here is derived from an EMBL/GenBank/DDBJ whole genome shotgun (WGS) entry which is preliminary data.</text>
</comment>
<dbReference type="Proteomes" id="UP001456524">
    <property type="component" value="Unassembled WGS sequence"/>
</dbReference>
<feature type="region of interest" description="Disordered" evidence="1">
    <location>
        <begin position="1197"/>
        <end position="1259"/>
    </location>
</feature>
<accession>A0ABR1XU76</accession>
<feature type="region of interest" description="Disordered" evidence="1">
    <location>
        <begin position="1"/>
        <end position="55"/>
    </location>
</feature>
<feature type="compositionally biased region" description="Pro residues" evidence="1">
    <location>
        <begin position="689"/>
        <end position="701"/>
    </location>
</feature>
<evidence type="ECO:0000313" key="4">
    <source>
        <dbReference type="Proteomes" id="UP001456524"/>
    </source>
</evidence>
<feature type="region of interest" description="Disordered" evidence="1">
    <location>
        <begin position="441"/>
        <end position="537"/>
    </location>
</feature>
<feature type="compositionally biased region" description="Polar residues" evidence="1">
    <location>
        <begin position="250"/>
        <end position="264"/>
    </location>
</feature>
<feature type="compositionally biased region" description="Polar residues" evidence="1">
    <location>
        <begin position="29"/>
        <end position="55"/>
    </location>
</feature>
<feature type="compositionally biased region" description="Low complexity" evidence="1">
    <location>
        <begin position="17"/>
        <end position="28"/>
    </location>
</feature>
<feature type="compositionally biased region" description="Low complexity" evidence="1">
    <location>
        <begin position="472"/>
        <end position="489"/>
    </location>
</feature>
<evidence type="ECO:0000256" key="1">
    <source>
        <dbReference type="SAM" id="MobiDB-lite"/>
    </source>
</evidence>
<proteinExistence type="predicted"/>
<feature type="compositionally biased region" description="Low complexity" evidence="1">
    <location>
        <begin position="197"/>
        <end position="207"/>
    </location>
</feature>
<evidence type="ECO:0000259" key="2">
    <source>
        <dbReference type="PROSITE" id="PS00028"/>
    </source>
</evidence>
<feature type="region of interest" description="Disordered" evidence="1">
    <location>
        <begin position="609"/>
        <end position="640"/>
    </location>
</feature>
<feature type="region of interest" description="Disordered" evidence="1">
    <location>
        <begin position="102"/>
        <end position="121"/>
    </location>
</feature>
<dbReference type="InterPro" id="IPR013087">
    <property type="entry name" value="Znf_C2H2_type"/>
</dbReference>
<sequence>MAHNQTYFGANSQQPASQQYSNYQQRSSAPTTGGQYPSQAQPASESYTSYTAPTYASSGNYNYPSEYYGATGYGTGSTSTGAVRNTGSTELQQLAYASGLHNANQRSTAQTPVTTSQNSPLAAQSYDHTRTYSNNSNTSFGAGFSTQQTRPKSVNSLAGRTQQRSPALNTRSLKSPSGLTQPPAFTNPSPTPKPVAQPSSQSSTPQLPSATYAISQLQAHAIAPASTSNYSSRQLPNIAQVTQTGTSAASYQWSSGQQNQTTAADQRGFETVDPTQVYDPWPEIQRKREALRAAKELEERAQAERRRAELEAEAKRQKEVRKEEARKAEEQRQIEERRQAEEKRQEEARRQAEEARRLAEERRQVEELRQQEEQRQTAVAQQQAAKAFNKAKRKANTKCKMFKAADNPAPPAASSEDTEAQIRELMAKMRVLNQQDPATLARIWEEERRSHLPQSQTASGSGPAQSSRPQNQATHQAQPARQTATPAAQINQPPPSQHLQLAPAPPPHNLSRPAVSHAPNPPLTQVKPPPSGNTMWPADKKDQISKAASNWLNAIPENADKQVTPEEIRSLLNRNPKYIELCQWLESTGLKLERASFARSLLNAVPDINQASTRAQPPTATQANGVNPPPTIDLTKRQNGQPISANTIAQAGRPQTIAEQLQAQQSNYPPPESTQVSSPYFAAAATPTPTQPALPKPPPQIPVARMPHTRHESGSRQSSGSRETSQKPATKAEAARKRDFSEIIDLTTLDDDEDDEDDFPPAKKQDTGPHGDIAPAWALPSSASNPNQPTPPAAPHTSVHVAAPVFSAVEERTRNMDIVRPIEKKNALRRSAYDVRTIARDVLLATGKHPEMRPLNGHLEILKESFKNIDNNSDLSTIRWDLIDPGEPPANALEANVIELDDDDADEEEEESPQQPKARPPPKVHPNLEHRSGAPKQLLPRSPILSSNATPEHSFAVPKKRGPGRPPRAGAPKSPATAPNSFPFRGADDLSADARTTPLQRDRVSHASHPRTTPRPTSTLQSSTMPEGSQSAGSLSGYSAFRRQELNPDGTPVPKKKGRPVGWRKAIHSKEAQARAVGLTPAELAALQPTFKSPAGGSRAPSVASRRSAPYSVFKCQWEGCSSELHNMETLRKHVFKFHQAQNQFKKFPCFWKDCRENHESLDPRTGKPNGFSVPEDFADHMEFAHLGPISWEFGDGQAGGLSESQDSSSEAYLYDSKTGRQVTPKIVPRKRDAMAGMVSSGPAVKLRGRPRKDEGSMTIEEKVAEARRLFVQRREEQEDHDD</sequence>
<feature type="compositionally biased region" description="Basic and acidic residues" evidence="1">
    <location>
        <begin position="296"/>
        <end position="375"/>
    </location>
</feature>
<feature type="compositionally biased region" description="Acidic residues" evidence="1">
    <location>
        <begin position="903"/>
        <end position="912"/>
    </location>
</feature>
<feature type="region of interest" description="Disordered" evidence="1">
    <location>
        <begin position="250"/>
        <end position="284"/>
    </location>
</feature>
<feature type="compositionally biased region" description="Polar residues" evidence="1">
    <location>
        <begin position="452"/>
        <end position="471"/>
    </location>
</feature>
<feature type="compositionally biased region" description="Polar residues" evidence="1">
    <location>
        <begin position="1"/>
        <end position="16"/>
    </location>
</feature>
<name>A0ABR1XU76_9PEZI</name>
<feature type="compositionally biased region" description="Polar residues" evidence="1">
    <location>
        <begin position="131"/>
        <end position="188"/>
    </location>
</feature>
<feature type="domain" description="C2H2-type" evidence="2">
    <location>
        <begin position="1116"/>
        <end position="1139"/>
    </location>
</feature>
<feature type="compositionally biased region" description="Polar residues" evidence="1">
    <location>
        <begin position="609"/>
        <end position="625"/>
    </location>
</feature>
<evidence type="ECO:0000313" key="3">
    <source>
        <dbReference type="EMBL" id="KAK8166859.1"/>
    </source>
</evidence>
<feature type="compositionally biased region" description="Acidic residues" evidence="1">
    <location>
        <begin position="748"/>
        <end position="759"/>
    </location>
</feature>
<reference evidence="3 4" key="1">
    <citation type="journal article" date="2022" name="G3 (Bethesda)">
        <title>Enemy or ally: a genomic approach to elucidate the lifestyle of Phyllosticta citrichinaensis.</title>
        <authorList>
            <person name="Buijs V.A."/>
            <person name="Groenewald J.Z."/>
            <person name="Haridas S."/>
            <person name="LaButti K.M."/>
            <person name="Lipzen A."/>
            <person name="Martin F.M."/>
            <person name="Barry K."/>
            <person name="Grigoriev I.V."/>
            <person name="Crous P.W."/>
            <person name="Seidl M.F."/>
        </authorList>
    </citation>
    <scope>NUCLEOTIDE SEQUENCE [LARGE SCALE GENOMIC DNA]</scope>
    <source>
        <strain evidence="3 4">CBS 129764</strain>
    </source>
</reference>
<dbReference type="EMBL" id="JBBWUH010000005">
    <property type="protein sequence ID" value="KAK8166859.1"/>
    <property type="molecule type" value="Genomic_DNA"/>
</dbReference>
<feature type="region of interest" description="Disordered" evidence="1">
    <location>
        <begin position="685"/>
        <end position="797"/>
    </location>
</feature>
<dbReference type="PROSITE" id="PS00028">
    <property type="entry name" value="ZINC_FINGER_C2H2_1"/>
    <property type="match status" value="1"/>
</dbReference>
<feature type="compositionally biased region" description="Polar residues" evidence="1">
    <location>
        <begin position="1025"/>
        <end position="1035"/>
    </location>
</feature>
<protein>
    <recommendedName>
        <fullName evidence="2">C2H2-type domain-containing protein</fullName>
    </recommendedName>
</protein>
<feature type="compositionally biased region" description="Pro residues" evidence="1">
    <location>
        <begin position="519"/>
        <end position="531"/>
    </location>
</feature>
<feature type="compositionally biased region" description="Low complexity" evidence="1">
    <location>
        <begin position="376"/>
        <end position="388"/>
    </location>
</feature>
<keyword evidence="4" id="KW-1185">Reference proteome</keyword>
<feature type="region of interest" description="Disordered" evidence="1">
    <location>
        <begin position="296"/>
        <end position="395"/>
    </location>
</feature>
<dbReference type="Gene3D" id="3.30.160.60">
    <property type="entry name" value="Classic Zinc Finger"/>
    <property type="match status" value="1"/>
</dbReference>
<organism evidence="3 4">
    <name type="scientific">Phyllosticta citrichinensis</name>
    <dbReference type="NCBI Taxonomy" id="1130410"/>
    <lineage>
        <taxon>Eukaryota</taxon>
        <taxon>Fungi</taxon>
        <taxon>Dikarya</taxon>
        <taxon>Ascomycota</taxon>
        <taxon>Pezizomycotina</taxon>
        <taxon>Dothideomycetes</taxon>
        <taxon>Dothideomycetes incertae sedis</taxon>
        <taxon>Botryosphaeriales</taxon>
        <taxon>Phyllostictaceae</taxon>
        <taxon>Phyllosticta</taxon>
    </lineage>
</organism>
<feature type="compositionally biased region" description="Low complexity" evidence="1">
    <location>
        <begin position="967"/>
        <end position="976"/>
    </location>
</feature>
<gene>
    <name evidence="3" type="ORF">IWX90DRAFT_433983</name>
</gene>
<feature type="compositionally biased region" description="Basic and acidic residues" evidence="1">
    <location>
        <begin position="760"/>
        <end position="769"/>
    </location>
</feature>